<dbReference type="Proteomes" id="UP001416858">
    <property type="component" value="Unassembled WGS sequence"/>
</dbReference>
<reference evidence="1 2" key="1">
    <citation type="submission" date="2024-02" db="EMBL/GenBank/DDBJ databases">
        <title>Rhodopirellula caenicola NBRC 110016.</title>
        <authorList>
            <person name="Ichikawa N."/>
            <person name="Katano-Makiyama Y."/>
            <person name="Hidaka K."/>
        </authorList>
    </citation>
    <scope>NUCLEOTIDE SEQUENCE [LARGE SCALE GENOMIC DNA]</scope>
    <source>
        <strain evidence="1 2">NBRC 110016</strain>
    </source>
</reference>
<evidence type="ECO:0000313" key="2">
    <source>
        <dbReference type="Proteomes" id="UP001416858"/>
    </source>
</evidence>
<proteinExistence type="predicted"/>
<keyword evidence="2" id="KW-1185">Reference proteome</keyword>
<sequence>MAASKSLRVCLLNRPISSDYRACPEKRGGAALPRKSAAFLDSCLDSWTQHGIPGLSSDDRKIGATEKCLDAGTLGIAVTNQGQSLFGDGIRLTFQEGTELVFRLNAIRPYVGSLTWLLANRFKFSVR</sequence>
<organism evidence="1 2">
    <name type="scientific">Novipirellula caenicola</name>
    <dbReference type="NCBI Taxonomy" id="1536901"/>
    <lineage>
        <taxon>Bacteria</taxon>
        <taxon>Pseudomonadati</taxon>
        <taxon>Planctomycetota</taxon>
        <taxon>Planctomycetia</taxon>
        <taxon>Pirellulales</taxon>
        <taxon>Pirellulaceae</taxon>
        <taxon>Novipirellula</taxon>
    </lineage>
</organism>
<evidence type="ECO:0000313" key="1">
    <source>
        <dbReference type="EMBL" id="GAA5509025.1"/>
    </source>
</evidence>
<dbReference type="EMBL" id="BAABRO010000012">
    <property type="protein sequence ID" value="GAA5509025.1"/>
    <property type="molecule type" value="Genomic_DNA"/>
</dbReference>
<accession>A0ABP9VV65</accession>
<protein>
    <submittedName>
        <fullName evidence="1">Uncharacterized protein</fullName>
    </submittedName>
</protein>
<name>A0ABP9VV65_9BACT</name>
<comment type="caution">
    <text evidence="1">The sequence shown here is derived from an EMBL/GenBank/DDBJ whole genome shotgun (WGS) entry which is preliminary data.</text>
</comment>
<gene>
    <name evidence="1" type="ORF">Rcae01_04494</name>
</gene>